<dbReference type="HAMAP" id="MF_00657">
    <property type="entry name" value="Hydroxyl_YbiX"/>
    <property type="match status" value="1"/>
</dbReference>
<dbReference type="InterPro" id="IPR044862">
    <property type="entry name" value="Pro_4_hyd_alph_FE2OG_OXY"/>
</dbReference>
<dbReference type="GO" id="GO:0006879">
    <property type="term" value="P:intracellular iron ion homeostasis"/>
    <property type="evidence" value="ECO:0007669"/>
    <property type="project" value="TreeGrafter"/>
</dbReference>
<comment type="caution">
    <text evidence="9">The sequence shown here is derived from an EMBL/GenBank/DDBJ whole genome shotgun (WGS) entry which is preliminary data.</text>
</comment>
<dbReference type="PANTHER" id="PTHR41536">
    <property type="entry name" value="PKHD-TYPE HYDROXYLASE YBIX"/>
    <property type="match status" value="1"/>
</dbReference>
<accession>A0A0T5PBY1</accession>
<dbReference type="Pfam" id="PF18331">
    <property type="entry name" value="PKHD_C"/>
    <property type="match status" value="1"/>
</dbReference>
<dbReference type="InterPro" id="IPR006620">
    <property type="entry name" value="Pro_4_hyd_alph"/>
</dbReference>
<dbReference type="PATRIC" id="fig|540747.5.peg.2305"/>
<keyword evidence="5 7" id="KW-0560">Oxidoreductase</keyword>
<dbReference type="NCBIfam" id="NF003975">
    <property type="entry name" value="PRK05467.1-4"/>
    <property type="match status" value="1"/>
</dbReference>
<organism evidence="9 10">
    <name type="scientific">Roseovarius indicus</name>
    <dbReference type="NCBI Taxonomy" id="540747"/>
    <lineage>
        <taxon>Bacteria</taxon>
        <taxon>Pseudomonadati</taxon>
        <taxon>Pseudomonadota</taxon>
        <taxon>Alphaproteobacteria</taxon>
        <taxon>Rhodobacterales</taxon>
        <taxon>Roseobacteraceae</taxon>
        <taxon>Roseovarius</taxon>
    </lineage>
</organism>
<dbReference type="GO" id="GO:0016706">
    <property type="term" value="F:2-oxoglutarate-dependent dioxygenase activity"/>
    <property type="evidence" value="ECO:0007669"/>
    <property type="project" value="UniProtKB-UniRule"/>
</dbReference>
<keyword evidence="6 7" id="KW-0408">Iron</keyword>
<dbReference type="InterPro" id="IPR041097">
    <property type="entry name" value="PKHD_C"/>
</dbReference>
<evidence type="ECO:0000313" key="9">
    <source>
        <dbReference type="EMBL" id="KRS18802.1"/>
    </source>
</evidence>
<dbReference type="Gene3D" id="2.60.120.620">
    <property type="entry name" value="q2cbj1_9rhob like domain"/>
    <property type="match status" value="1"/>
</dbReference>
<keyword evidence="3 7" id="KW-0847">Vitamin C</keyword>
<comment type="cofactor">
    <cofactor evidence="1 7">
        <name>L-ascorbate</name>
        <dbReference type="ChEBI" id="CHEBI:38290"/>
    </cofactor>
</comment>
<proteinExistence type="inferred from homology"/>
<reference evidence="9 10" key="1">
    <citation type="submission" date="2015-04" db="EMBL/GenBank/DDBJ databases">
        <title>The draft genome sequence of Roseovarius indicus B108T.</title>
        <authorList>
            <person name="Li G."/>
            <person name="Lai Q."/>
            <person name="Shao Z."/>
            <person name="Yan P."/>
        </authorList>
    </citation>
    <scope>NUCLEOTIDE SEQUENCE [LARGE SCALE GENOMIC DNA]</scope>
    <source>
        <strain evidence="9 10">B108</strain>
    </source>
</reference>
<dbReference type="InterPro" id="IPR005123">
    <property type="entry name" value="Oxoglu/Fe-dep_dioxygenase_dom"/>
</dbReference>
<evidence type="ECO:0000256" key="3">
    <source>
        <dbReference type="ARBA" id="ARBA00022896"/>
    </source>
</evidence>
<evidence type="ECO:0000256" key="1">
    <source>
        <dbReference type="ARBA" id="ARBA00001961"/>
    </source>
</evidence>
<feature type="binding site" evidence="7">
    <location>
        <position position="152"/>
    </location>
    <ligand>
        <name>Fe cation</name>
        <dbReference type="ChEBI" id="CHEBI:24875"/>
    </ligand>
</feature>
<dbReference type="Proteomes" id="UP000051401">
    <property type="component" value="Unassembled WGS sequence"/>
</dbReference>
<dbReference type="InterPro" id="IPR023550">
    <property type="entry name" value="PKHD_hydroxylase"/>
</dbReference>
<evidence type="ECO:0000256" key="7">
    <source>
        <dbReference type="HAMAP-Rule" id="MF_00657"/>
    </source>
</evidence>
<dbReference type="GO" id="GO:0005506">
    <property type="term" value="F:iron ion binding"/>
    <property type="evidence" value="ECO:0007669"/>
    <property type="project" value="UniProtKB-UniRule"/>
</dbReference>
<dbReference type="RefSeq" id="WP_057813421.1">
    <property type="nucleotide sequence ID" value="NZ_FOMY01000003.1"/>
</dbReference>
<dbReference type="STRING" id="540747.SAMN04488031_103504"/>
<sequence length="219" mass="24579">MFMVIGDVLDKQEVADLRAAADAIEFQDGRATAGRYARGVKSNLQAKPSADLDEILASVRKKLFKNELFRSVARPRKIARSLLSRYGPGMEYGFHVDDPIMKGSRTDLSFTLYLSEPEEYEGGGLVIDDVLEERVIRLQAGDMVLYPTSALHRVEPVTTGERVAVVGWVTSWVRDAAKREVLHDLDVATRSIFDEHGKTPAFDRLFKAKSNLYRMWADG</sequence>
<dbReference type="AlphaFoldDB" id="A0A0T5PBY1"/>
<dbReference type="SMART" id="SM00702">
    <property type="entry name" value="P4Hc"/>
    <property type="match status" value="1"/>
</dbReference>
<gene>
    <name evidence="9" type="ORF">XM52_03680</name>
</gene>
<feature type="domain" description="Fe2OG dioxygenase" evidence="8">
    <location>
        <begin position="77"/>
        <end position="171"/>
    </location>
</feature>
<keyword evidence="10" id="KW-1185">Reference proteome</keyword>
<dbReference type="Gene3D" id="4.10.860.20">
    <property type="entry name" value="Rabenosyn, Rab binding domain"/>
    <property type="match status" value="1"/>
</dbReference>
<evidence type="ECO:0000259" key="8">
    <source>
        <dbReference type="PROSITE" id="PS51471"/>
    </source>
</evidence>
<evidence type="ECO:0000313" key="10">
    <source>
        <dbReference type="Proteomes" id="UP000051401"/>
    </source>
</evidence>
<dbReference type="GO" id="GO:0006974">
    <property type="term" value="P:DNA damage response"/>
    <property type="evidence" value="ECO:0007669"/>
    <property type="project" value="TreeGrafter"/>
</dbReference>
<dbReference type="GO" id="GO:0031418">
    <property type="term" value="F:L-ascorbic acid binding"/>
    <property type="evidence" value="ECO:0007669"/>
    <property type="project" value="UniProtKB-KW"/>
</dbReference>
<dbReference type="Pfam" id="PF13640">
    <property type="entry name" value="2OG-FeII_Oxy_3"/>
    <property type="match status" value="1"/>
</dbReference>
<evidence type="ECO:0000256" key="5">
    <source>
        <dbReference type="ARBA" id="ARBA00023002"/>
    </source>
</evidence>
<feature type="binding site" evidence="7">
    <location>
        <position position="97"/>
    </location>
    <ligand>
        <name>Fe cation</name>
        <dbReference type="ChEBI" id="CHEBI:24875"/>
    </ligand>
</feature>
<evidence type="ECO:0000256" key="4">
    <source>
        <dbReference type="ARBA" id="ARBA00022964"/>
    </source>
</evidence>
<keyword evidence="2 7" id="KW-0479">Metal-binding</keyword>
<dbReference type="PANTHER" id="PTHR41536:SF1">
    <property type="entry name" value="PKHD-TYPE HYDROXYLASE YBIX"/>
    <property type="match status" value="1"/>
</dbReference>
<feature type="binding site" evidence="7">
    <location>
        <position position="162"/>
    </location>
    <ligand>
        <name>2-oxoglutarate</name>
        <dbReference type="ChEBI" id="CHEBI:16810"/>
    </ligand>
</feature>
<dbReference type="OrthoDB" id="9812472at2"/>
<evidence type="ECO:0000256" key="2">
    <source>
        <dbReference type="ARBA" id="ARBA00022723"/>
    </source>
</evidence>
<dbReference type="EMBL" id="LAXI01000002">
    <property type="protein sequence ID" value="KRS18802.1"/>
    <property type="molecule type" value="Genomic_DNA"/>
</dbReference>
<feature type="binding site" evidence="7">
    <location>
        <position position="95"/>
    </location>
    <ligand>
        <name>Fe cation</name>
        <dbReference type="ChEBI" id="CHEBI:24875"/>
    </ligand>
</feature>
<keyword evidence="4 7" id="KW-0223">Dioxygenase</keyword>
<name>A0A0T5PBY1_9RHOB</name>
<protein>
    <submittedName>
        <fullName evidence="9">Nuclease PIN</fullName>
    </submittedName>
</protein>
<dbReference type="NCBIfam" id="NF003974">
    <property type="entry name" value="PRK05467.1-3"/>
    <property type="match status" value="1"/>
</dbReference>
<dbReference type="PROSITE" id="PS51471">
    <property type="entry name" value="FE2OG_OXY"/>
    <property type="match status" value="1"/>
</dbReference>
<comment type="cofactor">
    <cofactor evidence="7">
        <name>Fe(2+)</name>
        <dbReference type="ChEBI" id="CHEBI:29033"/>
    </cofactor>
    <text evidence="7">Binds 1 Fe(2+) ion per subunit.</text>
</comment>
<evidence type="ECO:0000256" key="6">
    <source>
        <dbReference type="ARBA" id="ARBA00023004"/>
    </source>
</evidence>
<dbReference type="SUPFAM" id="SSF51197">
    <property type="entry name" value="Clavaminate synthase-like"/>
    <property type="match status" value="1"/>
</dbReference>